<feature type="non-terminal residue" evidence="1">
    <location>
        <position position="1"/>
    </location>
</feature>
<protein>
    <submittedName>
        <fullName evidence="1">Uncharacterized protein</fullName>
    </submittedName>
</protein>
<dbReference type="EMBL" id="UINC01109283">
    <property type="protein sequence ID" value="SVC75995.1"/>
    <property type="molecule type" value="Genomic_DNA"/>
</dbReference>
<sequence>VVSFDNMTKSELARTGYQTDAARDHNWTLLEALGVEMLRGDMRDLDSLLDASSGC</sequence>
<evidence type="ECO:0000313" key="1">
    <source>
        <dbReference type="EMBL" id="SVC75995.1"/>
    </source>
</evidence>
<reference evidence="1" key="1">
    <citation type="submission" date="2018-05" db="EMBL/GenBank/DDBJ databases">
        <authorList>
            <person name="Lanie J.A."/>
            <person name="Ng W.-L."/>
            <person name="Kazmierczak K.M."/>
            <person name="Andrzejewski T.M."/>
            <person name="Davidsen T.M."/>
            <person name="Wayne K.J."/>
            <person name="Tettelin H."/>
            <person name="Glass J.I."/>
            <person name="Rusch D."/>
            <person name="Podicherti R."/>
            <person name="Tsui H.-C.T."/>
            <person name="Winkler M.E."/>
        </authorList>
    </citation>
    <scope>NUCLEOTIDE SEQUENCE</scope>
</reference>
<gene>
    <name evidence="1" type="ORF">METZ01_LOCUS328849</name>
</gene>
<organism evidence="1">
    <name type="scientific">marine metagenome</name>
    <dbReference type="NCBI Taxonomy" id="408172"/>
    <lineage>
        <taxon>unclassified sequences</taxon>
        <taxon>metagenomes</taxon>
        <taxon>ecological metagenomes</taxon>
    </lineage>
</organism>
<accession>A0A382PTJ7</accession>
<feature type="non-terminal residue" evidence="1">
    <location>
        <position position="55"/>
    </location>
</feature>
<proteinExistence type="predicted"/>
<name>A0A382PTJ7_9ZZZZ</name>
<dbReference type="AlphaFoldDB" id="A0A382PTJ7"/>